<dbReference type="PANTHER" id="PTHR33165:SF72">
    <property type="entry name" value="F-BOX DOMAIN-CONTAINING PROTEIN"/>
    <property type="match status" value="1"/>
</dbReference>
<dbReference type="InterPro" id="IPR005174">
    <property type="entry name" value="KIB1-4_b-propeller"/>
</dbReference>
<dbReference type="AlphaFoldDB" id="A0A8T0WCB0"/>
<gene>
    <name evidence="2" type="ORF">PVAP13_2KG422091</name>
</gene>
<evidence type="ECO:0000313" key="3">
    <source>
        <dbReference type="Proteomes" id="UP000823388"/>
    </source>
</evidence>
<proteinExistence type="predicted"/>
<protein>
    <recommendedName>
        <fullName evidence="1">KIB1-4 beta-propeller domain-containing protein</fullName>
    </recommendedName>
</protein>
<accession>A0A8T0WCB0</accession>
<dbReference type="Pfam" id="PF03478">
    <property type="entry name" value="Beta-prop_KIB1-4"/>
    <property type="match status" value="1"/>
</dbReference>
<dbReference type="EMBL" id="CM029039">
    <property type="protein sequence ID" value="KAG2645400.1"/>
    <property type="molecule type" value="Genomic_DNA"/>
</dbReference>
<name>A0A8T0WCB0_PANVG</name>
<evidence type="ECO:0000259" key="1">
    <source>
        <dbReference type="Pfam" id="PF03478"/>
    </source>
</evidence>
<feature type="domain" description="KIB1-4 beta-propeller" evidence="1">
    <location>
        <begin position="131"/>
        <end position="373"/>
    </location>
</feature>
<keyword evidence="3" id="KW-1185">Reference proteome</keyword>
<comment type="caution">
    <text evidence="2">The sequence shown here is derived from an EMBL/GenBank/DDBJ whole genome shotgun (WGS) entry which is preliminary data.</text>
</comment>
<evidence type="ECO:0000313" key="2">
    <source>
        <dbReference type="EMBL" id="KAG2645400.1"/>
    </source>
</evidence>
<organism evidence="2 3">
    <name type="scientific">Panicum virgatum</name>
    <name type="common">Blackwell switchgrass</name>
    <dbReference type="NCBI Taxonomy" id="38727"/>
    <lineage>
        <taxon>Eukaryota</taxon>
        <taxon>Viridiplantae</taxon>
        <taxon>Streptophyta</taxon>
        <taxon>Embryophyta</taxon>
        <taxon>Tracheophyta</taxon>
        <taxon>Spermatophyta</taxon>
        <taxon>Magnoliopsida</taxon>
        <taxon>Liliopsida</taxon>
        <taxon>Poales</taxon>
        <taxon>Poaceae</taxon>
        <taxon>PACMAD clade</taxon>
        <taxon>Panicoideae</taxon>
        <taxon>Panicodae</taxon>
        <taxon>Paniceae</taxon>
        <taxon>Panicinae</taxon>
        <taxon>Panicum</taxon>
        <taxon>Panicum sect. Hiantes</taxon>
    </lineage>
</organism>
<dbReference type="Proteomes" id="UP000823388">
    <property type="component" value="Chromosome 2K"/>
</dbReference>
<dbReference type="PANTHER" id="PTHR33165">
    <property type="entry name" value="F-BOX DOMAIN CONTAINING PROTEIN-LIKE-RELATED"/>
    <property type="match status" value="1"/>
</dbReference>
<reference evidence="2" key="1">
    <citation type="submission" date="2020-05" db="EMBL/GenBank/DDBJ databases">
        <title>WGS assembly of Panicum virgatum.</title>
        <authorList>
            <person name="Lovell J.T."/>
            <person name="Jenkins J."/>
            <person name="Shu S."/>
            <person name="Juenger T.E."/>
            <person name="Schmutz J."/>
        </authorList>
    </citation>
    <scope>NUCLEOTIDE SEQUENCE</scope>
    <source>
        <strain evidence="2">AP13</strain>
    </source>
</reference>
<sequence>MGFAGTKRKGAPLASPAVCAARPCNSSSGAPAAAMGGSSSGASAAMEDWRDWALLLPDLKEVIAARVLAADVVDYMSMRAVCTSWRASAPCPRDPTLRDARLWPRGWVALCDGDGVRPADACEVAFLQTATGRCVRARLPELRGYRIVGFTDGLLILLNKDTTAVRVLHPFTRVAVDLPPIAAIFNYMVKNQQSRAWMRAAVCMSQSSDSIAVVAWFPNSPGVVVSEPSFPCWYIINHNIQLAAAVSFQGSVYGVISNERQVVQVYPQCLKPCIARIPNTFGIPQTHLFFLVESATRLILVLRHFNFENSVAGYRPCEFALFEVDTADEHRRLNPLSSLGDQALFISRDRCLSVSHNNLHSITGNAIYFYSEDLYPIIMYSVSSGTCEMISTLSIIHNFKKKIRPSVRPFTLVDHLFTFCNHRHWSSGLMFHEYHCIPRSWKAIFKKLKAQDCEVQVKSLEGSRLTNNTSLSTLRASYNKNYHPSPSSLGWFLILFTITYTV</sequence>